<dbReference type="Gene3D" id="1.10.10.10">
    <property type="entry name" value="Winged helix-like DNA-binding domain superfamily/Winged helix DNA-binding domain"/>
    <property type="match status" value="1"/>
</dbReference>
<dbReference type="AlphaFoldDB" id="A0A1T4PHK1"/>
<dbReference type="GO" id="GO:0003677">
    <property type="term" value="F:DNA binding"/>
    <property type="evidence" value="ECO:0007669"/>
    <property type="project" value="UniProtKB-UniRule"/>
</dbReference>
<accession>A0A1T4PHK1</accession>
<dbReference type="InterPro" id="IPR030855">
    <property type="entry name" value="Bifunct_BirA"/>
</dbReference>
<dbReference type="PANTHER" id="PTHR12835:SF5">
    <property type="entry name" value="BIOTIN--PROTEIN LIGASE"/>
    <property type="match status" value="1"/>
</dbReference>
<feature type="binding site" evidence="2">
    <location>
        <position position="116"/>
    </location>
    <ligand>
        <name>biotin</name>
        <dbReference type="ChEBI" id="CHEBI:57586"/>
    </ligand>
</feature>
<keyword evidence="2" id="KW-0092">Biotin</keyword>
<comment type="similarity">
    <text evidence="2">Belongs to the biotin--protein ligase family.</text>
</comment>
<gene>
    <name evidence="2" type="primary">birA</name>
    <name evidence="4" type="ORF">SAMN02745191_2037</name>
</gene>
<feature type="DNA-binding region" description="H-T-H motif" evidence="2">
    <location>
        <begin position="22"/>
        <end position="41"/>
    </location>
</feature>
<dbReference type="Pfam" id="PF08279">
    <property type="entry name" value="HTH_11"/>
    <property type="match status" value="1"/>
</dbReference>
<evidence type="ECO:0000256" key="2">
    <source>
        <dbReference type="HAMAP-Rule" id="MF_00978"/>
    </source>
</evidence>
<feature type="binding site" evidence="2">
    <location>
        <begin position="120"/>
        <end position="122"/>
    </location>
    <ligand>
        <name>biotin</name>
        <dbReference type="ChEBI" id="CHEBI:57586"/>
    </ligand>
</feature>
<keyword evidence="2" id="KW-0678">Repressor</keyword>
<evidence type="ECO:0000313" key="4">
    <source>
        <dbReference type="EMBL" id="SJZ91004.1"/>
    </source>
</evidence>
<dbReference type="GO" id="GO:0005737">
    <property type="term" value="C:cytoplasm"/>
    <property type="evidence" value="ECO:0007669"/>
    <property type="project" value="TreeGrafter"/>
</dbReference>
<organism evidence="4 5">
    <name type="scientific">Anaerorhabdus furcosa</name>
    <dbReference type="NCBI Taxonomy" id="118967"/>
    <lineage>
        <taxon>Bacteria</taxon>
        <taxon>Bacillati</taxon>
        <taxon>Bacillota</taxon>
        <taxon>Erysipelotrichia</taxon>
        <taxon>Erysipelotrichales</taxon>
        <taxon>Erysipelotrichaceae</taxon>
        <taxon>Anaerorhabdus</taxon>
    </lineage>
</organism>
<evidence type="ECO:0000259" key="3">
    <source>
        <dbReference type="PROSITE" id="PS51733"/>
    </source>
</evidence>
<feature type="binding site" evidence="2">
    <location>
        <begin position="92"/>
        <end position="94"/>
    </location>
    <ligand>
        <name>biotin</name>
        <dbReference type="ChEBI" id="CHEBI:57586"/>
    </ligand>
</feature>
<feature type="domain" description="BPL/LPL catalytic" evidence="3">
    <location>
        <begin position="66"/>
        <end position="255"/>
    </location>
</feature>
<proteinExistence type="inferred from homology"/>
<dbReference type="InterPro" id="IPR036390">
    <property type="entry name" value="WH_DNA-bd_sf"/>
</dbReference>
<dbReference type="Pfam" id="PF03099">
    <property type="entry name" value="BPL_LplA_LipB"/>
    <property type="match status" value="1"/>
</dbReference>
<protein>
    <recommendedName>
        <fullName evidence="2">Bifunctional ligase/repressor BirA</fullName>
    </recommendedName>
    <alternativeName>
        <fullName evidence="2">Biotin--[acetyl-CoA-carboxylase] ligase</fullName>
        <ecNumber evidence="2">6.3.4.15</ecNumber>
    </alternativeName>
    <alternativeName>
        <fullName evidence="2">Biotin--protein ligase</fullName>
    </alternativeName>
    <alternativeName>
        <fullName evidence="2">Biotin-[acetyl-CoA carboxylase] synthetase</fullName>
    </alternativeName>
</protein>
<keyword evidence="2" id="KW-0805">Transcription regulation</keyword>
<dbReference type="Proteomes" id="UP000243297">
    <property type="component" value="Unassembled WGS sequence"/>
</dbReference>
<feature type="binding site" evidence="2">
    <location>
        <position position="186"/>
    </location>
    <ligand>
        <name>biotin</name>
        <dbReference type="ChEBI" id="CHEBI:57586"/>
    </ligand>
</feature>
<comment type="function">
    <text evidence="2">Acts both as a biotin--[acetyl-CoA-carboxylase] ligase and a repressor.</text>
</comment>
<keyword evidence="2" id="KW-0547">Nucleotide-binding</keyword>
<evidence type="ECO:0000256" key="1">
    <source>
        <dbReference type="ARBA" id="ARBA00022598"/>
    </source>
</evidence>
<reference evidence="5" key="1">
    <citation type="submission" date="2017-02" db="EMBL/GenBank/DDBJ databases">
        <authorList>
            <person name="Varghese N."/>
            <person name="Submissions S."/>
        </authorList>
    </citation>
    <scope>NUCLEOTIDE SEQUENCE [LARGE SCALE GENOMIC DNA]</scope>
    <source>
        <strain evidence="5">ATCC 25662</strain>
    </source>
</reference>
<keyword evidence="2" id="KW-0804">Transcription</keyword>
<dbReference type="InterPro" id="IPR004143">
    <property type="entry name" value="BPL_LPL_catalytic"/>
</dbReference>
<keyword evidence="2" id="KW-0238">DNA-binding</keyword>
<keyword evidence="5" id="KW-1185">Reference proteome</keyword>
<dbReference type="PROSITE" id="PS51733">
    <property type="entry name" value="BPL_LPL_CATALYTIC"/>
    <property type="match status" value="1"/>
</dbReference>
<evidence type="ECO:0000313" key="5">
    <source>
        <dbReference type="Proteomes" id="UP000243297"/>
    </source>
</evidence>
<dbReference type="GO" id="GO:0006355">
    <property type="term" value="P:regulation of DNA-templated transcription"/>
    <property type="evidence" value="ECO:0007669"/>
    <property type="project" value="UniProtKB-UniRule"/>
</dbReference>
<comment type="catalytic activity">
    <reaction evidence="2">
        <text>biotin + L-lysyl-[protein] + ATP = N(6)-biotinyl-L-lysyl-[protein] + AMP + diphosphate + H(+)</text>
        <dbReference type="Rhea" id="RHEA:11756"/>
        <dbReference type="Rhea" id="RHEA-COMP:9752"/>
        <dbReference type="Rhea" id="RHEA-COMP:10505"/>
        <dbReference type="ChEBI" id="CHEBI:15378"/>
        <dbReference type="ChEBI" id="CHEBI:29969"/>
        <dbReference type="ChEBI" id="CHEBI:30616"/>
        <dbReference type="ChEBI" id="CHEBI:33019"/>
        <dbReference type="ChEBI" id="CHEBI:57586"/>
        <dbReference type="ChEBI" id="CHEBI:83144"/>
        <dbReference type="ChEBI" id="CHEBI:456215"/>
        <dbReference type="EC" id="6.3.4.15"/>
    </reaction>
</comment>
<dbReference type="GO" id="GO:0009249">
    <property type="term" value="P:protein lipoylation"/>
    <property type="evidence" value="ECO:0007669"/>
    <property type="project" value="UniProtKB-ARBA"/>
</dbReference>
<dbReference type="InterPro" id="IPR013196">
    <property type="entry name" value="HTH_11"/>
</dbReference>
<dbReference type="Gene3D" id="3.30.930.10">
    <property type="entry name" value="Bira Bifunctional Protein, Domain 2"/>
    <property type="match status" value="1"/>
</dbReference>
<dbReference type="CDD" id="cd16442">
    <property type="entry name" value="BPL"/>
    <property type="match status" value="1"/>
</dbReference>
<keyword evidence="2" id="KW-0067">ATP-binding</keyword>
<dbReference type="HAMAP" id="MF_00978">
    <property type="entry name" value="Bifunct_BirA"/>
    <property type="match status" value="1"/>
</dbReference>
<dbReference type="SUPFAM" id="SSF55681">
    <property type="entry name" value="Class II aaRS and biotin synthetases"/>
    <property type="match status" value="1"/>
</dbReference>
<dbReference type="GO" id="GO:0016740">
    <property type="term" value="F:transferase activity"/>
    <property type="evidence" value="ECO:0007669"/>
    <property type="project" value="UniProtKB-ARBA"/>
</dbReference>
<dbReference type="InterPro" id="IPR045864">
    <property type="entry name" value="aa-tRNA-synth_II/BPL/LPL"/>
</dbReference>
<name>A0A1T4PHK1_9FIRM</name>
<dbReference type="EC" id="6.3.4.15" evidence="2"/>
<dbReference type="PANTHER" id="PTHR12835">
    <property type="entry name" value="BIOTIN PROTEIN LIGASE"/>
    <property type="match status" value="1"/>
</dbReference>
<dbReference type="NCBIfam" id="TIGR00121">
    <property type="entry name" value="birA_ligase"/>
    <property type="match status" value="1"/>
</dbReference>
<dbReference type="InterPro" id="IPR004408">
    <property type="entry name" value="Biotin_CoA_COase_ligase"/>
</dbReference>
<dbReference type="GO" id="GO:0005524">
    <property type="term" value="F:ATP binding"/>
    <property type="evidence" value="ECO:0007669"/>
    <property type="project" value="UniProtKB-UniRule"/>
</dbReference>
<dbReference type="STRING" id="118967.SAMN02745191_2037"/>
<dbReference type="SUPFAM" id="SSF46785">
    <property type="entry name" value="Winged helix' DNA-binding domain"/>
    <property type="match status" value="1"/>
</dbReference>
<sequence>MKMSTKEKVYTCLIESNLPLSGEVIAKKLNVSRTAIWKAINSLKSEGHLIQGKPSEGYFILQESQEFNKEAILRYLNEANRSKVMVYDTLESTNTTAKKLAEEGGDEWTVVLSKSQTKGRGRFERDFYSPKGGCYCSFILRPTTSVQDTLRVTMLVAIAICKTVSELCNKQLDIKWVNDLFYHDKKVCGILTEASLNLETGSLNYLVIGFGINLKLNEIPNELTDVITDIDYQGDKNLFVASIINKFQESLKLPMEDIVQFYREHNLLKDKTVLVRGGETGKAKVLDITTSGNLLVLFEDDRKRELTSGEVTLYKTRDE</sequence>
<keyword evidence="1 2" id="KW-0436">Ligase</keyword>
<dbReference type="GO" id="GO:0004077">
    <property type="term" value="F:biotin--[biotin carboxyl-carrier protein] ligase activity"/>
    <property type="evidence" value="ECO:0007669"/>
    <property type="project" value="UniProtKB-UniRule"/>
</dbReference>
<dbReference type="InterPro" id="IPR036388">
    <property type="entry name" value="WH-like_DNA-bd_sf"/>
</dbReference>
<dbReference type="EMBL" id="FUWY01000006">
    <property type="protein sequence ID" value="SJZ91004.1"/>
    <property type="molecule type" value="Genomic_DNA"/>
</dbReference>